<proteinExistence type="predicted"/>
<dbReference type="Proteomes" id="UP000811619">
    <property type="component" value="Unassembled WGS sequence"/>
</dbReference>
<evidence type="ECO:0000313" key="2">
    <source>
        <dbReference type="EMBL" id="KAG5928829.1"/>
    </source>
</evidence>
<dbReference type="AlphaFoldDB" id="A0A8K0NJX1"/>
<feature type="compositionally biased region" description="Basic and acidic residues" evidence="1">
    <location>
        <begin position="277"/>
        <end position="295"/>
    </location>
</feature>
<reference evidence="2" key="1">
    <citation type="journal article" date="2020" name="bioRxiv">
        <title>Whole genome comparisons of ergot fungi reveals the divergence and evolution of species within the genus Claviceps are the result of varying mechanisms driving genome evolution and host range expansion.</title>
        <authorList>
            <person name="Wyka S.A."/>
            <person name="Mondo S.J."/>
            <person name="Liu M."/>
            <person name="Dettman J."/>
            <person name="Nalam V."/>
            <person name="Broders K.D."/>
        </authorList>
    </citation>
    <scope>NUCLEOTIDE SEQUENCE</scope>
    <source>
        <strain evidence="2">CCC 489</strain>
    </source>
</reference>
<feature type="compositionally biased region" description="Pro residues" evidence="1">
    <location>
        <begin position="17"/>
        <end position="26"/>
    </location>
</feature>
<sequence length="295" mass="31813">MPEQDQQPLPPQAEVATPPPPPPPPQQQQQESTHQQQQSHLQPHPHPYQDTDDMTIPPPPPPPLEPFFTLVTNTTTATTIHPRVQYLFSDDDLSALVANQPSSSPSSPRPLVVDLVPTPDNASWSVSWASSLSPDFALTSSCITVQPDSSGSNDNDNDIHKETSATLRLEGVERDPPDASRPAGTGTGSLPSSDSATALGQEDVDALADEFRRRMVILRKVVGESEKRRLVTDEPDPCAQVHSSPSPSLHGHEQDQVHCPEATPDDEADSPGAEAENPARRIPTPEEHTEAVGLT</sequence>
<dbReference type="EMBL" id="SRPY01000096">
    <property type="protein sequence ID" value="KAG5928829.1"/>
    <property type="molecule type" value="Genomic_DNA"/>
</dbReference>
<feature type="compositionally biased region" description="Low complexity" evidence="1">
    <location>
        <begin position="27"/>
        <end position="42"/>
    </location>
</feature>
<feature type="region of interest" description="Disordered" evidence="1">
    <location>
        <begin position="96"/>
        <end position="126"/>
    </location>
</feature>
<accession>A0A8K0NJX1</accession>
<keyword evidence="3" id="KW-1185">Reference proteome</keyword>
<feature type="compositionally biased region" description="Pro residues" evidence="1">
    <location>
        <begin position="56"/>
        <end position="65"/>
    </location>
</feature>
<feature type="region of interest" description="Disordered" evidence="1">
    <location>
        <begin position="143"/>
        <end position="201"/>
    </location>
</feature>
<dbReference type="OrthoDB" id="1681166at2759"/>
<feature type="region of interest" description="Disordered" evidence="1">
    <location>
        <begin position="222"/>
        <end position="295"/>
    </location>
</feature>
<organism evidence="2 3">
    <name type="scientific">Claviceps africana</name>
    <dbReference type="NCBI Taxonomy" id="83212"/>
    <lineage>
        <taxon>Eukaryota</taxon>
        <taxon>Fungi</taxon>
        <taxon>Dikarya</taxon>
        <taxon>Ascomycota</taxon>
        <taxon>Pezizomycotina</taxon>
        <taxon>Sordariomycetes</taxon>
        <taxon>Hypocreomycetidae</taxon>
        <taxon>Hypocreales</taxon>
        <taxon>Clavicipitaceae</taxon>
        <taxon>Claviceps</taxon>
    </lineage>
</organism>
<name>A0A8K0NJX1_9HYPO</name>
<protein>
    <submittedName>
        <fullName evidence="2">Uncharacterized protein</fullName>
    </submittedName>
</protein>
<evidence type="ECO:0000313" key="3">
    <source>
        <dbReference type="Proteomes" id="UP000811619"/>
    </source>
</evidence>
<feature type="compositionally biased region" description="Polar residues" evidence="1">
    <location>
        <begin position="188"/>
        <end position="198"/>
    </location>
</feature>
<comment type="caution">
    <text evidence="2">The sequence shown here is derived from an EMBL/GenBank/DDBJ whole genome shotgun (WGS) entry which is preliminary data.</text>
</comment>
<gene>
    <name evidence="2" type="ORF">E4U42_007942</name>
</gene>
<evidence type="ECO:0000256" key="1">
    <source>
        <dbReference type="SAM" id="MobiDB-lite"/>
    </source>
</evidence>
<feature type="region of interest" description="Disordered" evidence="1">
    <location>
        <begin position="1"/>
        <end position="68"/>
    </location>
</feature>
<feature type="compositionally biased region" description="Basic and acidic residues" evidence="1">
    <location>
        <begin position="222"/>
        <end position="232"/>
    </location>
</feature>